<dbReference type="PROSITE" id="PS01261">
    <property type="entry name" value="UPF0020"/>
    <property type="match status" value="1"/>
</dbReference>
<dbReference type="OrthoDB" id="9809404at2"/>
<dbReference type="SMART" id="SM00981">
    <property type="entry name" value="THUMP"/>
    <property type="match status" value="1"/>
</dbReference>
<evidence type="ECO:0000256" key="3">
    <source>
        <dbReference type="ARBA" id="ARBA00022603"/>
    </source>
</evidence>
<evidence type="ECO:0000313" key="9">
    <source>
        <dbReference type="Proteomes" id="UP000183104"/>
    </source>
</evidence>
<dbReference type="InterPro" id="IPR029063">
    <property type="entry name" value="SAM-dependent_MTases_sf"/>
</dbReference>
<dbReference type="InterPro" id="IPR000241">
    <property type="entry name" value="RlmKL-like_Mtase"/>
</dbReference>
<protein>
    <submittedName>
        <fullName evidence="8">Putative N6-adenine-specific DNA methylase</fullName>
    </submittedName>
</protein>
<organism evidence="8 9">
    <name type="scientific">Thiohalorhabdus denitrificans</name>
    <dbReference type="NCBI Taxonomy" id="381306"/>
    <lineage>
        <taxon>Bacteria</taxon>
        <taxon>Pseudomonadati</taxon>
        <taxon>Pseudomonadota</taxon>
        <taxon>Gammaproteobacteria</taxon>
        <taxon>Thiohalorhabdales</taxon>
        <taxon>Thiohalorhabdaceae</taxon>
        <taxon>Thiohalorhabdus</taxon>
    </lineage>
</organism>
<dbReference type="Gene3D" id="3.40.50.150">
    <property type="entry name" value="Vaccinia Virus protein VP39"/>
    <property type="match status" value="1"/>
</dbReference>
<dbReference type="PANTHER" id="PTHR14911:SF13">
    <property type="entry name" value="TRNA (GUANINE(6)-N2)-METHYLTRANSFERASE THUMP3"/>
    <property type="match status" value="1"/>
</dbReference>
<comment type="subcellular location">
    <subcellularLocation>
        <location evidence="1">Cytoplasm</location>
    </subcellularLocation>
</comment>
<dbReference type="PROSITE" id="PS51165">
    <property type="entry name" value="THUMP"/>
    <property type="match status" value="1"/>
</dbReference>
<dbReference type="InterPro" id="IPR002052">
    <property type="entry name" value="DNA_methylase_N6_adenine_CS"/>
</dbReference>
<evidence type="ECO:0000256" key="5">
    <source>
        <dbReference type="ARBA" id="ARBA00022694"/>
    </source>
</evidence>
<keyword evidence="3 8" id="KW-0489">Methyltransferase</keyword>
<dbReference type="CDD" id="cd02440">
    <property type="entry name" value="AdoMet_MTases"/>
    <property type="match status" value="1"/>
</dbReference>
<dbReference type="Proteomes" id="UP000183104">
    <property type="component" value="Unassembled WGS sequence"/>
</dbReference>
<dbReference type="InterPro" id="IPR004114">
    <property type="entry name" value="THUMP_dom"/>
</dbReference>
<dbReference type="CDD" id="cd11715">
    <property type="entry name" value="THUMP_AdoMetMT"/>
    <property type="match status" value="1"/>
</dbReference>
<name>A0A1G5BTB5_9GAMM</name>
<dbReference type="Pfam" id="PF01170">
    <property type="entry name" value="UPF0020"/>
    <property type="match status" value="1"/>
</dbReference>
<dbReference type="GO" id="GO:0005737">
    <property type="term" value="C:cytoplasm"/>
    <property type="evidence" value="ECO:0007669"/>
    <property type="project" value="UniProtKB-SubCell"/>
</dbReference>
<sequence length="360" mass="39773">MSPTKPPLTELAFTTNPGLEELACAEFGERLAEHGLDPAALEHLPSGFTGWARVRHPAPLERLLEPARAMRSIHHILRPVATFELPEEAPLEALEAQLRALPLPELEEAPPFRVTSQRTGTHPFTSHDLQREAGAVLVERFGAPVDLEGFAVNVRVDVNGSQCAVAMQLTRRALSNRYERAGNPRVALRANVAYACLRLARLEEANGRLLDPFCGSGTVLIEAGHLLPGWELHGSDWSARAVDGARENLTRLGLEERAHLEQADARHLAERYPAGFFDAIVTNPPYGMRIGRGIQFLPFYLDLLRQAGAVLRPGGRLVVLVHQRPAFNDALRQLGGFRIRHVQVVETSNLYPGVFVLERL</sequence>
<keyword evidence="9" id="KW-1185">Reference proteome</keyword>
<evidence type="ECO:0000256" key="2">
    <source>
        <dbReference type="ARBA" id="ARBA00022490"/>
    </source>
</evidence>
<gene>
    <name evidence="8" type="ORF">SAMN05661077_0759</name>
</gene>
<dbReference type="AlphaFoldDB" id="A0A1G5BTB5"/>
<proteinExistence type="predicted"/>
<reference evidence="9" key="1">
    <citation type="submission" date="2016-10" db="EMBL/GenBank/DDBJ databases">
        <authorList>
            <person name="Varghese N."/>
        </authorList>
    </citation>
    <scope>NUCLEOTIDE SEQUENCE [LARGE SCALE GENOMIC DNA]</scope>
    <source>
        <strain evidence="9">HL 19</strain>
    </source>
</reference>
<evidence type="ECO:0000256" key="6">
    <source>
        <dbReference type="PROSITE-ProRule" id="PRU00529"/>
    </source>
</evidence>
<dbReference type="InterPro" id="IPR053943">
    <property type="entry name" value="RlmKL-like_Mtase_CS"/>
</dbReference>
<keyword evidence="4" id="KW-0808">Transferase</keyword>
<feature type="domain" description="THUMP" evidence="7">
    <location>
        <begin position="61"/>
        <end position="169"/>
    </location>
</feature>
<keyword evidence="5" id="KW-0819">tRNA processing</keyword>
<dbReference type="GO" id="GO:0003723">
    <property type="term" value="F:RNA binding"/>
    <property type="evidence" value="ECO:0007669"/>
    <property type="project" value="UniProtKB-UniRule"/>
</dbReference>
<evidence type="ECO:0000256" key="1">
    <source>
        <dbReference type="ARBA" id="ARBA00004496"/>
    </source>
</evidence>
<dbReference type="PANTHER" id="PTHR14911">
    <property type="entry name" value="THUMP DOMAIN-CONTAINING"/>
    <property type="match status" value="1"/>
</dbReference>
<dbReference type="RefSeq" id="WP_054966712.1">
    <property type="nucleotide sequence ID" value="NZ_FMUN01000002.1"/>
</dbReference>
<evidence type="ECO:0000256" key="4">
    <source>
        <dbReference type="ARBA" id="ARBA00022679"/>
    </source>
</evidence>
<dbReference type="GO" id="GO:0016423">
    <property type="term" value="F:tRNA (guanine) methyltransferase activity"/>
    <property type="evidence" value="ECO:0007669"/>
    <property type="project" value="TreeGrafter"/>
</dbReference>
<dbReference type="Pfam" id="PF02926">
    <property type="entry name" value="THUMP"/>
    <property type="match status" value="1"/>
</dbReference>
<accession>A0A1G5BTB5</accession>
<dbReference type="SUPFAM" id="SSF53335">
    <property type="entry name" value="S-adenosyl-L-methionine-dependent methyltransferases"/>
    <property type="match status" value="1"/>
</dbReference>
<dbReference type="PROSITE" id="PS00092">
    <property type="entry name" value="N6_MTASE"/>
    <property type="match status" value="1"/>
</dbReference>
<keyword evidence="2" id="KW-0963">Cytoplasm</keyword>
<dbReference type="EMBL" id="FMUN01000002">
    <property type="protein sequence ID" value="SCX93353.1"/>
    <property type="molecule type" value="Genomic_DNA"/>
</dbReference>
<evidence type="ECO:0000313" key="8">
    <source>
        <dbReference type="EMBL" id="SCX93353.1"/>
    </source>
</evidence>
<dbReference type="STRING" id="381306.AN478_11370"/>
<dbReference type="PRINTS" id="PR00507">
    <property type="entry name" value="N12N6MTFRASE"/>
</dbReference>
<dbReference type="GO" id="GO:0030488">
    <property type="term" value="P:tRNA methylation"/>
    <property type="evidence" value="ECO:0007669"/>
    <property type="project" value="TreeGrafter"/>
</dbReference>
<dbReference type="Gene3D" id="3.30.2130.30">
    <property type="match status" value="1"/>
</dbReference>
<keyword evidence="6" id="KW-0694">RNA-binding</keyword>
<dbReference type="SUPFAM" id="SSF143437">
    <property type="entry name" value="THUMP domain-like"/>
    <property type="match status" value="1"/>
</dbReference>
<evidence type="ECO:0000259" key="7">
    <source>
        <dbReference type="PROSITE" id="PS51165"/>
    </source>
</evidence>